<organism evidence="2 3">
    <name type="scientific">Stephania japonica</name>
    <dbReference type="NCBI Taxonomy" id="461633"/>
    <lineage>
        <taxon>Eukaryota</taxon>
        <taxon>Viridiplantae</taxon>
        <taxon>Streptophyta</taxon>
        <taxon>Embryophyta</taxon>
        <taxon>Tracheophyta</taxon>
        <taxon>Spermatophyta</taxon>
        <taxon>Magnoliopsida</taxon>
        <taxon>Ranunculales</taxon>
        <taxon>Menispermaceae</taxon>
        <taxon>Menispermoideae</taxon>
        <taxon>Cissampelideae</taxon>
        <taxon>Stephania</taxon>
    </lineage>
</organism>
<dbReference type="EMBL" id="JBBNAE010000002">
    <property type="protein sequence ID" value="KAK9145771.1"/>
    <property type="molecule type" value="Genomic_DNA"/>
</dbReference>
<keyword evidence="3" id="KW-1185">Reference proteome</keyword>
<protein>
    <submittedName>
        <fullName evidence="2">Uncharacterized protein</fullName>
    </submittedName>
</protein>
<dbReference type="AlphaFoldDB" id="A0AAP0K4G3"/>
<evidence type="ECO:0000256" key="1">
    <source>
        <dbReference type="SAM" id="MobiDB-lite"/>
    </source>
</evidence>
<reference evidence="2 3" key="1">
    <citation type="submission" date="2024-01" db="EMBL/GenBank/DDBJ databases">
        <title>Genome assemblies of Stephania.</title>
        <authorList>
            <person name="Yang L."/>
        </authorList>
    </citation>
    <scope>NUCLEOTIDE SEQUENCE [LARGE SCALE GENOMIC DNA]</scope>
    <source>
        <strain evidence="2">QJT</strain>
        <tissue evidence="2">Leaf</tissue>
    </source>
</reference>
<gene>
    <name evidence="2" type="ORF">Sjap_005674</name>
</gene>
<feature type="compositionally biased region" description="Polar residues" evidence="1">
    <location>
        <begin position="22"/>
        <end position="34"/>
    </location>
</feature>
<evidence type="ECO:0000313" key="2">
    <source>
        <dbReference type="EMBL" id="KAK9145771.1"/>
    </source>
</evidence>
<accession>A0AAP0K4G3</accession>
<evidence type="ECO:0000313" key="3">
    <source>
        <dbReference type="Proteomes" id="UP001417504"/>
    </source>
</evidence>
<comment type="caution">
    <text evidence="2">The sequence shown here is derived from an EMBL/GenBank/DDBJ whole genome shotgun (WGS) entry which is preliminary data.</text>
</comment>
<sequence length="72" mass="7843">MNLPLESLSKPPTPAEPESRFTAPSQLSLSRSTTGASRPCWQLLAALMLTLSITSKLWMISSTLNQIHFIGS</sequence>
<proteinExistence type="predicted"/>
<dbReference type="Proteomes" id="UP001417504">
    <property type="component" value="Unassembled WGS sequence"/>
</dbReference>
<feature type="region of interest" description="Disordered" evidence="1">
    <location>
        <begin position="1"/>
        <end position="34"/>
    </location>
</feature>
<name>A0AAP0K4G3_9MAGN</name>